<evidence type="ECO:0000313" key="2">
    <source>
        <dbReference type="EMBL" id="KAA5613887.1"/>
    </source>
</evidence>
<dbReference type="Proteomes" id="UP000325255">
    <property type="component" value="Unassembled WGS sequence"/>
</dbReference>
<dbReference type="Gene3D" id="1.25.40.10">
    <property type="entry name" value="Tetratricopeptide repeat domain"/>
    <property type="match status" value="1"/>
</dbReference>
<evidence type="ECO:0000256" key="1">
    <source>
        <dbReference type="SAM" id="MobiDB-lite"/>
    </source>
</evidence>
<name>A0A5M6J1D9_9PROT</name>
<dbReference type="EMBL" id="VWPK01000004">
    <property type="protein sequence ID" value="KAA5613887.1"/>
    <property type="molecule type" value="Genomic_DNA"/>
</dbReference>
<organism evidence="2 3">
    <name type="scientific">Rhodovastum atsumiense</name>
    <dbReference type="NCBI Taxonomy" id="504468"/>
    <lineage>
        <taxon>Bacteria</taxon>
        <taxon>Pseudomonadati</taxon>
        <taxon>Pseudomonadota</taxon>
        <taxon>Alphaproteobacteria</taxon>
        <taxon>Acetobacterales</taxon>
        <taxon>Acetobacteraceae</taxon>
        <taxon>Rhodovastum</taxon>
    </lineage>
</organism>
<gene>
    <name evidence="2" type="ORF">F1189_03690</name>
</gene>
<accession>A0A5M6J1D9</accession>
<dbReference type="OrthoDB" id="495305at2"/>
<keyword evidence="3" id="KW-1185">Reference proteome</keyword>
<proteinExistence type="predicted"/>
<feature type="region of interest" description="Disordered" evidence="1">
    <location>
        <begin position="1"/>
        <end position="37"/>
    </location>
</feature>
<dbReference type="InterPro" id="IPR011990">
    <property type="entry name" value="TPR-like_helical_dom_sf"/>
</dbReference>
<evidence type="ECO:0000313" key="3">
    <source>
        <dbReference type="Proteomes" id="UP000325255"/>
    </source>
</evidence>
<feature type="compositionally biased region" description="Low complexity" evidence="1">
    <location>
        <begin position="1"/>
        <end position="13"/>
    </location>
</feature>
<reference evidence="2 3" key="1">
    <citation type="submission" date="2019-09" db="EMBL/GenBank/DDBJ databases">
        <title>Genome sequence of Rhodovastum atsumiense, a diverse member of the Acetobacteraceae family of non-sulfur purple photosynthetic bacteria.</title>
        <authorList>
            <person name="Meyer T."/>
            <person name="Kyndt J."/>
        </authorList>
    </citation>
    <scope>NUCLEOTIDE SEQUENCE [LARGE SCALE GENOMIC DNA]</scope>
    <source>
        <strain evidence="2 3">DSM 21279</strain>
    </source>
</reference>
<sequence length="305" mass="31615">MPPCSASSAGPSPVTTHSIRPRRSRMRDDGGGAMKGGRSAARSLLVCMSVSCHEIPARGHRSAHARFRTLKRRGCPAGGRVRSSTIPWPYGPAQRRRVDPALCVPAARCSRLFAMPKRVAASTVSRYSFVAMIQFQGGLCMIFRCAGGCLARSAAVAALVLVCGCAVKGGAEAGRDDASRARLQRVLAAANEPPTLAEAAALVAAGQAEQATAVYAQILARHPASVEALNGKGVALAQQGKLAEAATVLRQAVAERPQDVPARANLALVLTLAGETTQAQAMLEGLDRSAQGPAPVRASLALLAQ</sequence>
<dbReference type="Pfam" id="PF13432">
    <property type="entry name" value="TPR_16"/>
    <property type="match status" value="1"/>
</dbReference>
<dbReference type="SUPFAM" id="SSF48452">
    <property type="entry name" value="TPR-like"/>
    <property type="match status" value="1"/>
</dbReference>
<dbReference type="AlphaFoldDB" id="A0A5M6J1D9"/>
<protein>
    <submittedName>
        <fullName evidence="2">Tetratricopeptide repeat protein</fullName>
    </submittedName>
</protein>
<comment type="caution">
    <text evidence="2">The sequence shown here is derived from an EMBL/GenBank/DDBJ whole genome shotgun (WGS) entry which is preliminary data.</text>
</comment>